<organism evidence="4 5">
    <name type="scientific">Micropruina glycogenica</name>
    <dbReference type="NCBI Taxonomy" id="75385"/>
    <lineage>
        <taxon>Bacteria</taxon>
        <taxon>Bacillati</taxon>
        <taxon>Actinomycetota</taxon>
        <taxon>Actinomycetes</taxon>
        <taxon>Propionibacteriales</taxon>
        <taxon>Nocardioidaceae</taxon>
        <taxon>Micropruina</taxon>
    </lineage>
</organism>
<dbReference type="GO" id="GO:0006654">
    <property type="term" value="P:phosphatidic acid biosynthetic process"/>
    <property type="evidence" value="ECO:0007669"/>
    <property type="project" value="TreeGrafter"/>
</dbReference>
<dbReference type="Pfam" id="PF01553">
    <property type="entry name" value="Acyltransferase"/>
    <property type="match status" value="1"/>
</dbReference>
<evidence type="ECO:0000256" key="2">
    <source>
        <dbReference type="ARBA" id="ARBA00023315"/>
    </source>
</evidence>
<dbReference type="GO" id="GO:0005886">
    <property type="term" value="C:plasma membrane"/>
    <property type="evidence" value="ECO:0007669"/>
    <property type="project" value="TreeGrafter"/>
</dbReference>
<dbReference type="Proteomes" id="UP000238164">
    <property type="component" value="Chromosome 1"/>
</dbReference>
<name>A0A2N9JGP3_9ACTN</name>
<dbReference type="KEGG" id="mgg:MPLG2_1652"/>
<dbReference type="EC" id="2.3.1.51" evidence="4"/>
<proteinExistence type="predicted"/>
<dbReference type="CDD" id="cd07989">
    <property type="entry name" value="LPLAT_AGPAT-like"/>
    <property type="match status" value="1"/>
</dbReference>
<protein>
    <submittedName>
        <fullName evidence="4">1-acyl-sn-glycerol-3-phosphate acyltransferase</fullName>
        <ecNumber evidence="4">2.3.1.51</ecNumber>
    </submittedName>
</protein>
<keyword evidence="2 4" id="KW-0012">Acyltransferase</keyword>
<evidence type="ECO:0000259" key="3">
    <source>
        <dbReference type="SMART" id="SM00563"/>
    </source>
</evidence>
<dbReference type="SUPFAM" id="SSF69593">
    <property type="entry name" value="Glycerol-3-phosphate (1)-acyltransferase"/>
    <property type="match status" value="1"/>
</dbReference>
<evidence type="ECO:0000256" key="1">
    <source>
        <dbReference type="ARBA" id="ARBA00022679"/>
    </source>
</evidence>
<dbReference type="EMBL" id="LT985188">
    <property type="protein sequence ID" value="SPD86688.1"/>
    <property type="molecule type" value="Genomic_DNA"/>
</dbReference>
<dbReference type="PANTHER" id="PTHR10434:SF55">
    <property type="entry name" value="POSSIBLE ACYLTRANSFERASE"/>
    <property type="match status" value="1"/>
</dbReference>
<keyword evidence="5" id="KW-1185">Reference proteome</keyword>
<dbReference type="AlphaFoldDB" id="A0A2N9JGP3"/>
<reference evidence="4 5" key="1">
    <citation type="submission" date="2018-02" db="EMBL/GenBank/DDBJ databases">
        <authorList>
            <person name="Cohen D.B."/>
            <person name="Kent A.D."/>
        </authorList>
    </citation>
    <scope>NUCLEOTIDE SEQUENCE [LARGE SCALE GENOMIC DNA]</scope>
    <source>
        <strain evidence="4">1</strain>
    </source>
</reference>
<dbReference type="InterPro" id="IPR002123">
    <property type="entry name" value="Plipid/glycerol_acylTrfase"/>
</dbReference>
<feature type="domain" description="Phospholipid/glycerol acyltransferase" evidence="3">
    <location>
        <begin position="51"/>
        <end position="169"/>
    </location>
</feature>
<dbReference type="OrthoDB" id="9806008at2"/>
<gene>
    <name evidence="4" type="ORF">MPLG2_1652</name>
</gene>
<sequence>MSRAELSLATVNRAPSERLFRVLARTVAPLMRAITRQDWRGGDKVPRTGGVIVVANHISNFDPVALGHFLIWHGRWPRALAKSELWQVPVVGWLARSLGQIPVQRRTARAGESLTAAAAALARGECVVIYPEGTITRDPDGWPMTGRPGAARLALETGYPVLPIGQWGAQEVMPGPGVAWPRLLPPHTMHIKAGDMVDLTDLREARDAPTAAAEASLRIMDAISTLVGEVRGEAPPAERYDLRAGRRLPRDWAGEAV</sequence>
<evidence type="ECO:0000313" key="4">
    <source>
        <dbReference type="EMBL" id="SPD86688.1"/>
    </source>
</evidence>
<accession>A0A2N9JGP3</accession>
<dbReference type="SMART" id="SM00563">
    <property type="entry name" value="PlsC"/>
    <property type="match status" value="1"/>
</dbReference>
<keyword evidence="1 4" id="KW-0808">Transferase</keyword>
<evidence type="ECO:0000313" key="5">
    <source>
        <dbReference type="Proteomes" id="UP000238164"/>
    </source>
</evidence>
<dbReference type="GO" id="GO:0003841">
    <property type="term" value="F:1-acylglycerol-3-phosphate O-acyltransferase activity"/>
    <property type="evidence" value="ECO:0007669"/>
    <property type="project" value="UniProtKB-EC"/>
</dbReference>
<dbReference type="PANTHER" id="PTHR10434">
    <property type="entry name" value="1-ACYL-SN-GLYCEROL-3-PHOSPHATE ACYLTRANSFERASE"/>
    <property type="match status" value="1"/>
</dbReference>